<dbReference type="EMBL" id="MFBL01000045">
    <property type="protein sequence ID" value="OGE03960.1"/>
    <property type="molecule type" value="Genomic_DNA"/>
</dbReference>
<accession>A0A1F5HIM0</accession>
<evidence type="ECO:0000256" key="1">
    <source>
        <dbReference type="SAM" id="Coils"/>
    </source>
</evidence>
<name>A0A1F5HIM0_9BACT</name>
<proteinExistence type="predicted"/>
<dbReference type="InterPro" id="IPR025645">
    <property type="entry name" value="DUF4349"/>
</dbReference>
<keyword evidence="1" id="KW-0175">Coiled coil</keyword>
<organism evidence="4 5">
    <name type="scientific">Candidatus Curtissbacteria bacterium RIFCSPHIGHO2_12_FULL_41_17</name>
    <dbReference type="NCBI Taxonomy" id="1797722"/>
    <lineage>
        <taxon>Bacteria</taxon>
        <taxon>Candidatus Curtissiibacteriota</taxon>
    </lineage>
</organism>
<comment type="caution">
    <text evidence="4">The sequence shown here is derived from an EMBL/GenBank/DDBJ whole genome shotgun (WGS) entry which is preliminary data.</text>
</comment>
<feature type="domain" description="DUF4349" evidence="3">
    <location>
        <begin position="77"/>
        <end position="288"/>
    </location>
</feature>
<protein>
    <recommendedName>
        <fullName evidence="3">DUF4349 domain-containing protein</fullName>
    </recommendedName>
</protein>
<reference evidence="4 5" key="1">
    <citation type="journal article" date="2016" name="Nat. Commun.">
        <title>Thousands of microbial genomes shed light on interconnected biogeochemical processes in an aquifer system.</title>
        <authorList>
            <person name="Anantharaman K."/>
            <person name="Brown C.T."/>
            <person name="Hug L.A."/>
            <person name="Sharon I."/>
            <person name="Castelle C.J."/>
            <person name="Probst A.J."/>
            <person name="Thomas B.C."/>
            <person name="Singh A."/>
            <person name="Wilkins M.J."/>
            <person name="Karaoz U."/>
            <person name="Brodie E.L."/>
            <person name="Williams K.H."/>
            <person name="Hubbard S.S."/>
            <person name="Banfield J.F."/>
        </authorList>
    </citation>
    <scope>NUCLEOTIDE SEQUENCE [LARGE SCALE GENOMIC DNA]</scope>
</reference>
<dbReference type="AlphaFoldDB" id="A0A1F5HIM0"/>
<evidence type="ECO:0000256" key="2">
    <source>
        <dbReference type="SAM" id="Phobius"/>
    </source>
</evidence>
<keyword evidence="2" id="KW-0812">Transmembrane</keyword>
<gene>
    <name evidence="4" type="ORF">A3F45_02065</name>
</gene>
<feature type="transmembrane region" description="Helical" evidence="2">
    <location>
        <begin position="12"/>
        <end position="32"/>
    </location>
</feature>
<evidence type="ECO:0000259" key="3">
    <source>
        <dbReference type="Pfam" id="PF14257"/>
    </source>
</evidence>
<feature type="coiled-coil region" evidence="1">
    <location>
        <begin position="192"/>
        <end position="219"/>
    </location>
</feature>
<keyword evidence="2" id="KW-0472">Membrane</keyword>
<evidence type="ECO:0000313" key="5">
    <source>
        <dbReference type="Proteomes" id="UP000178369"/>
    </source>
</evidence>
<evidence type="ECO:0000313" key="4">
    <source>
        <dbReference type="EMBL" id="OGE03960.1"/>
    </source>
</evidence>
<dbReference type="Pfam" id="PF14257">
    <property type="entry name" value="DUF4349"/>
    <property type="match status" value="1"/>
</dbReference>
<keyword evidence="2" id="KW-1133">Transmembrane helix</keyword>
<feature type="transmembrane region" description="Helical" evidence="2">
    <location>
        <begin position="267"/>
        <end position="288"/>
    </location>
</feature>
<dbReference type="Proteomes" id="UP000178369">
    <property type="component" value="Unassembled WGS sequence"/>
</dbReference>
<sequence length="303" mass="34040">MPLINWAKNNKLSVFLALIVIIFLLTVKNNFLGTRPQYSLPQKGLDTTEVGSQGAVGLQQPSLRRGFEPVSQTSERIVIQNSNLSLVVQDVRKVGDEIVNYAKSVGGFMVSTSYNRPTDAPFATITVRVPTDKLNEALEHFRSLSYKVASENLVGEDVTDEYLDIDSRLTTLQKTKDKFEQILEKATSVEDILNVQRELINLQDEIDSLKGQKEALAKNAQLTKVTVYLSTDELALPYKPDKVFRPQVIFKQAVRSLLSTARVLAELGIWIVVYAPVWIIPVVAYYLIRKRKQKKGQISKAES</sequence>